<evidence type="ECO:0000256" key="1">
    <source>
        <dbReference type="SAM" id="Phobius"/>
    </source>
</evidence>
<evidence type="ECO:0000313" key="3">
    <source>
        <dbReference type="Proteomes" id="UP001208567"/>
    </source>
</evidence>
<dbReference type="RefSeq" id="WP_264851497.1">
    <property type="nucleotide sequence ID" value="NZ_BRXR01000001.1"/>
</dbReference>
<dbReference type="EMBL" id="BRXR01000001">
    <property type="protein sequence ID" value="GLC32188.1"/>
    <property type="molecule type" value="Genomic_DNA"/>
</dbReference>
<keyword evidence="1" id="KW-0472">Membrane</keyword>
<reference evidence="2 3" key="1">
    <citation type="journal article" date="2024" name="Int. J. Syst. Evol. Microbiol.">
        <title>Clostridium omnivorum sp. nov., isolated from anoxic soil under the treatment of reductive soil disinfestation.</title>
        <authorList>
            <person name="Ueki A."/>
            <person name="Tonouchi A."/>
            <person name="Kaku N."/>
            <person name="Honma S."/>
            <person name="Ueki K."/>
        </authorList>
    </citation>
    <scope>NUCLEOTIDE SEQUENCE [LARGE SCALE GENOMIC DNA]</scope>
    <source>
        <strain evidence="2 3">E14</strain>
    </source>
</reference>
<keyword evidence="3" id="KW-1185">Reference proteome</keyword>
<evidence type="ECO:0008006" key="4">
    <source>
        <dbReference type="Google" id="ProtNLM"/>
    </source>
</evidence>
<organism evidence="2 3">
    <name type="scientific">Clostridium omnivorum</name>
    <dbReference type="NCBI Taxonomy" id="1604902"/>
    <lineage>
        <taxon>Bacteria</taxon>
        <taxon>Bacillati</taxon>
        <taxon>Bacillota</taxon>
        <taxon>Clostridia</taxon>
        <taxon>Eubacteriales</taxon>
        <taxon>Clostridiaceae</taxon>
        <taxon>Clostridium</taxon>
    </lineage>
</organism>
<feature type="transmembrane region" description="Helical" evidence="1">
    <location>
        <begin position="20"/>
        <end position="41"/>
    </location>
</feature>
<proteinExistence type="predicted"/>
<protein>
    <recommendedName>
        <fullName evidence="4">SPOR domain-containing protein</fullName>
    </recommendedName>
</protein>
<accession>A0ABQ5NA96</accession>
<sequence>MKYTRYDMRKKKNEGTMVLLILAVTLIMAFVIGTVMSNFFLKNASNVKNEDGAQKTVSQKTSNQSAEKDAVVKYVVIQGGKYIKSENVGPEKNILSNYGNPFTIAEADGTRVLLGIYSEADSEKLIKTLNDNKVDNSKMVLEVTNGDMCNKEIVEIINANLLILTKLTEKNVPAVQTKDLKEWCASLKDVEKGSKNYAILTELKGYVKNMPETIAKEKASDNYVYIYNILKKFNSK</sequence>
<comment type="caution">
    <text evidence="2">The sequence shown here is derived from an EMBL/GenBank/DDBJ whole genome shotgun (WGS) entry which is preliminary data.</text>
</comment>
<gene>
    <name evidence="2" type="ORF">bsdE14_35980</name>
</gene>
<keyword evidence="1" id="KW-1133">Transmembrane helix</keyword>
<keyword evidence="1" id="KW-0812">Transmembrane</keyword>
<name>A0ABQ5NA96_9CLOT</name>
<evidence type="ECO:0000313" key="2">
    <source>
        <dbReference type="EMBL" id="GLC32188.1"/>
    </source>
</evidence>
<dbReference type="Proteomes" id="UP001208567">
    <property type="component" value="Unassembled WGS sequence"/>
</dbReference>